<dbReference type="SMART" id="SM00710">
    <property type="entry name" value="PbH1"/>
    <property type="match status" value="9"/>
</dbReference>
<dbReference type="Pfam" id="PF05048">
    <property type="entry name" value="NosD"/>
    <property type="match status" value="1"/>
</dbReference>
<sequence>MAKHAFTVLTSLILFLCLPLAVFAKNIYVTSDDNLQASLDLADDGDVVVIAAGEYIGNFIVAHAITVTGEAGAVINANGEGHAIELRNSNITIQNLTIINWGRDLTEQDSGIYTDKKSTNITIQENNLSGDGFGIWIQRSQDVVIKNNIIKGNAKLRSSDRGNGIQLSMVQKALVAGNTVSETRDGLYVISSQDNELRDNTLHDLRFGVHYMYSHNNKILNNFSYNNRVGYALMSSRQLVVSGNRSLNTENYGFLLNFITFSEISNNHIKDVWTKPENKVLGRDGKGLFIYNSGYNTIKYNTVDTAEIGIHLTAGSEHSKIYGNNFINNPIQVKYVSNQRQEWSVDGVGNYWSNYLGWDLDGDGKGDTAFEPNDGIDKMIWQYPEAKVLLDSPAVLLLRWVQNQFPILKPGGVKDSHPLMTPSRIIIPLDPDRATANNHVLHDNAATSDSVTNNSLTKNTFTTSSEATDLL</sequence>
<dbReference type="SUPFAM" id="SSF51126">
    <property type="entry name" value="Pectin lyase-like"/>
    <property type="match status" value="1"/>
</dbReference>
<reference evidence="5" key="1">
    <citation type="submission" date="2018-05" db="EMBL/GenBank/DDBJ databases">
        <authorList>
            <person name="Cea G.-C."/>
            <person name="William W."/>
        </authorList>
    </citation>
    <scope>NUCLEOTIDE SEQUENCE [LARGE SCALE GENOMIC DNA]</scope>
    <source>
        <strain evidence="5">DB21MT 5</strain>
    </source>
</reference>
<dbReference type="AlphaFoldDB" id="A0A330LJ65"/>
<protein>
    <submittedName>
        <fullName evidence="4">Putative ABC transporter binding protein NosD</fullName>
    </submittedName>
</protein>
<dbReference type="InterPro" id="IPR022441">
    <property type="entry name" value="Para_beta_helix_rpt-2"/>
</dbReference>
<dbReference type="EMBL" id="LS483250">
    <property type="protein sequence ID" value="SQD76629.1"/>
    <property type="molecule type" value="Genomic_DNA"/>
</dbReference>
<dbReference type="KEGG" id="mya:MORIYA_0151"/>
<evidence type="ECO:0000256" key="1">
    <source>
        <dbReference type="SAM" id="MobiDB-lite"/>
    </source>
</evidence>
<feature type="domain" description="Carbohydrate-binding/sugar hydrolysis" evidence="3">
    <location>
        <begin position="196"/>
        <end position="379"/>
    </location>
</feature>
<evidence type="ECO:0000256" key="2">
    <source>
        <dbReference type="SAM" id="SignalP"/>
    </source>
</evidence>
<name>A0A330LJ65_9GAMM</name>
<evidence type="ECO:0000313" key="5">
    <source>
        <dbReference type="Proteomes" id="UP000250163"/>
    </source>
</evidence>
<feature type="domain" description="Carbohydrate-binding/sugar hydrolysis" evidence="3">
    <location>
        <begin position="50"/>
        <end position="190"/>
    </location>
</feature>
<dbReference type="InterPro" id="IPR006626">
    <property type="entry name" value="PbH1"/>
</dbReference>
<dbReference type="InterPro" id="IPR012334">
    <property type="entry name" value="Pectin_lyas_fold"/>
</dbReference>
<evidence type="ECO:0000259" key="3">
    <source>
        <dbReference type="SMART" id="SM00722"/>
    </source>
</evidence>
<keyword evidence="5" id="KW-1185">Reference proteome</keyword>
<dbReference type="NCBIfam" id="TIGR03804">
    <property type="entry name" value="para_beta_helix"/>
    <property type="match status" value="3"/>
</dbReference>
<dbReference type="Proteomes" id="UP000250163">
    <property type="component" value="Chromosome MORIYA"/>
</dbReference>
<dbReference type="InterPro" id="IPR006633">
    <property type="entry name" value="Carb-bd_sugar_hydrolysis-dom"/>
</dbReference>
<dbReference type="InterPro" id="IPR007742">
    <property type="entry name" value="NosD_dom"/>
</dbReference>
<dbReference type="OrthoDB" id="9767990at2"/>
<feature type="region of interest" description="Disordered" evidence="1">
    <location>
        <begin position="451"/>
        <end position="471"/>
    </location>
</feature>
<dbReference type="InterPro" id="IPR026464">
    <property type="entry name" value="NosD_copper_fam"/>
</dbReference>
<dbReference type="SMART" id="SM00722">
    <property type="entry name" value="CASH"/>
    <property type="match status" value="2"/>
</dbReference>
<feature type="signal peptide" evidence="2">
    <location>
        <begin position="1"/>
        <end position="24"/>
    </location>
</feature>
<feature type="chain" id="PRO_5016461038" evidence="2">
    <location>
        <begin position="25"/>
        <end position="471"/>
    </location>
</feature>
<dbReference type="NCBIfam" id="TIGR04247">
    <property type="entry name" value="NosD_copper_fam"/>
    <property type="match status" value="1"/>
</dbReference>
<evidence type="ECO:0000313" key="4">
    <source>
        <dbReference type="EMBL" id="SQD76629.1"/>
    </source>
</evidence>
<proteinExistence type="predicted"/>
<keyword evidence="2" id="KW-0732">Signal</keyword>
<dbReference type="Gene3D" id="2.160.20.10">
    <property type="entry name" value="Single-stranded right-handed beta-helix, Pectin lyase-like"/>
    <property type="match status" value="2"/>
</dbReference>
<dbReference type="RefSeq" id="WP_112711840.1">
    <property type="nucleotide sequence ID" value="NZ_LS483250.1"/>
</dbReference>
<gene>
    <name evidence="4" type="primary">nosD</name>
    <name evidence="4" type="ORF">MORIYA_0151</name>
</gene>
<dbReference type="InterPro" id="IPR011050">
    <property type="entry name" value="Pectin_lyase_fold/virulence"/>
</dbReference>
<organism evidence="4 5">
    <name type="scientific">Moritella yayanosii</name>
    <dbReference type="NCBI Taxonomy" id="69539"/>
    <lineage>
        <taxon>Bacteria</taxon>
        <taxon>Pseudomonadati</taxon>
        <taxon>Pseudomonadota</taxon>
        <taxon>Gammaproteobacteria</taxon>
        <taxon>Alteromonadales</taxon>
        <taxon>Moritellaceae</taxon>
        <taxon>Moritella</taxon>
    </lineage>
</organism>
<accession>A0A330LJ65</accession>